<feature type="region of interest" description="Disordered" evidence="1">
    <location>
        <begin position="672"/>
        <end position="758"/>
    </location>
</feature>
<feature type="region of interest" description="Disordered" evidence="1">
    <location>
        <begin position="550"/>
        <end position="598"/>
    </location>
</feature>
<feature type="compositionally biased region" description="Polar residues" evidence="1">
    <location>
        <begin position="124"/>
        <end position="138"/>
    </location>
</feature>
<evidence type="ECO:0000313" key="4">
    <source>
        <dbReference type="Proteomes" id="UP000030680"/>
    </source>
</evidence>
<feature type="region of interest" description="Disordered" evidence="1">
    <location>
        <begin position="1082"/>
        <end position="1105"/>
    </location>
</feature>
<feature type="compositionally biased region" description="Polar residues" evidence="1">
    <location>
        <begin position="9"/>
        <end position="27"/>
    </location>
</feature>
<feature type="region of interest" description="Disordered" evidence="1">
    <location>
        <begin position="869"/>
        <end position="912"/>
    </location>
</feature>
<evidence type="ECO:0000313" key="3">
    <source>
        <dbReference type="EMBL" id="EME26463.1"/>
    </source>
</evidence>
<feature type="compositionally biased region" description="Polar residues" evidence="1">
    <location>
        <begin position="1095"/>
        <end position="1105"/>
    </location>
</feature>
<feature type="compositionally biased region" description="Polar residues" evidence="1">
    <location>
        <begin position="812"/>
        <end position="821"/>
    </location>
</feature>
<dbReference type="GeneID" id="17085477"/>
<name>M2XS27_GALSU</name>
<dbReference type="AlphaFoldDB" id="M2XS27"/>
<dbReference type="PROSITE" id="PS50800">
    <property type="entry name" value="SAP"/>
    <property type="match status" value="1"/>
</dbReference>
<feature type="region of interest" description="Disordered" evidence="1">
    <location>
        <begin position="1"/>
        <end position="69"/>
    </location>
</feature>
<dbReference type="RefSeq" id="XP_005702983.1">
    <property type="nucleotide sequence ID" value="XM_005702926.1"/>
</dbReference>
<feature type="compositionally biased region" description="Basic and acidic residues" evidence="1">
    <location>
        <begin position="935"/>
        <end position="952"/>
    </location>
</feature>
<feature type="compositionally biased region" description="Polar residues" evidence="1">
    <location>
        <begin position="575"/>
        <end position="598"/>
    </location>
</feature>
<feature type="compositionally biased region" description="Basic and acidic residues" evidence="1">
    <location>
        <begin position="726"/>
        <end position="756"/>
    </location>
</feature>
<feature type="region of interest" description="Disordered" evidence="1">
    <location>
        <begin position="776"/>
        <end position="821"/>
    </location>
</feature>
<feature type="compositionally biased region" description="Basic and acidic residues" evidence="1">
    <location>
        <begin position="776"/>
        <end position="791"/>
    </location>
</feature>
<gene>
    <name evidence="3" type="ORF">Gasu_58690</name>
</gene>
<feature type="compositionally biased region" description="Low complexity" evidence="1">
    <location>
        <begin position="565"/>
        <end position="574"/>
    </location>
</feature>
<feature type="region of interest" description="Disordered" evidence="1">
    <location>
        <begin position="437"/>
        <end position="462"/>
    </location>
</feature>
<dbReference type="Gramene" id="EME26463">
    <property type="protein sequence ID" value="EME26463"/>
    <property type="gene ID" value="Gasu_58690"/>
</dbReference>
<feature type="compositionally biased region" description="Basic and acidic residues" evidence="1">
    <location>
        <begin position="232"/>
        <end position="241"/>
    </location>
</feature>
<proteinExistence type="predicted"/>
<evidence type="ECO:0000256" key="1">
    <source>
        <dbReference type="SAM" id="MobiDB-lite"/>
    </source>
</evidence>
<reference evidence="4" key="1">
    <citation type="journal article" date="2013" name="Science">
        <title>Gene transfer from bacteria and archaea facilitated evolution of an extremophilic eukaryote.</title>
        <authorList>
            <person name="Schonknecht G."/>
            <person name="Chen W.H."/>
            <person name="Ternes C.M."/>
            <person name="Barbier G.G."/>
            <person name="Shrestha R.P."/>
            <person name="Stanke M."/>
            <person name="Brautigam A."/>
            <person name="Baker B.J."/>
            <person name="Banfield J.F."/>
            <person name="Garavito R.M."/>
            <person name="Carr K."/>
            <person name="Wilkerson C."/>
            <person name="Rensing S.A."/>
            <person name="Gagneul D."/>
            <person name="Dickenson N.E."/>
            <person name="Oesterhelt C."/>
            <person name="Lercher M.J."/>
            <person name="Weber A.P."/>
        </authorList>
    </citation>
    <scope>NUCLEOTIDE SEQUENCE [LARGE SCALE GENOMIC DNA]</scope>
    <source>
        <strain evidence="4">074W</strain>
    </source>
</reference>
<evidence type="ECO:0000259" key="2">
    <source>
        <dbReference type="PROSITE" id="PS50800"/>
    </source>
</evidence>
<accession>M2XS27</accession>
<feature type="region of interest" description="Disordered" evidence="1">
    <location>
        <begin position="317"/>
        <end position="369"/>
    </location>
</feature>
<feature type="compositionally biased region" description="Basic and acidic residues" evidence="1">
    <location>
        <begin position="44"/>
        <end position="57"/>
    </location>
</feature>
<feature type="compositionally biased region" description="Basic and acidic residues" evidence="1">
    <location>
        <begin position="327"/>
        <end position="350"/>
    </location>
</feature>
<dbReference type="OMA" id="VANDYSC"/>
<feature type="compositionally biased region" description="Low complexity" evidence="1">
    <location>
        <begin position="30"/>
        <end position="43"/>
    </location>
</feature>
<dbReference type="SMART" id="SM00513">
    <property type="entry name" value="SAP"/>
    <property type="match status" value="1"/>
</dbReference>
<organism evidence="3 4">
    <name type="scientific">Galdieria sulphuraria</name>
    <name type="common">Red alga</name>
    <dbReference type="NCBI Taxonomy" id="130081"/>
    <lineage>
        <taxon>Eukaryota</taxon>
        <taxon>Rhodophyta</taxon>
        <taxon>Bangiophyceae</taxon>
        <taxon>Galdieriales</taxon>
        <taxon>Galdieriaceae</taxon>
        <taxon>Galdieria</taxon>
    </lineage>
</organism>
<feature type="compositionally biased region" description="Polar residues" evidence="1">
    <location>
        <begin position="153"/>
        <end position="169"/>
    </location>
</feature>
<feature type="compositionally biased region" description="Polar residues" evidence="1">
    <location>
        <begin position="193"/>
        <end position="205"/>
    </location>
</feature>
<keyword evidence="4" id="KW-1185">Reference proteome</keyword>
<protein>
    <submittedName>
        <fullName evidence="3">Peptidase</fullName>
    </submittedName>
</protein>
<dbReference type="InterPro" id="IPR003034">
    <property type="entry name" value="SAP_dom"/>
</dbReference>
<dbReference type="Proteomes" id="UP000030680">
    <property type="component" value="Unassembled WGS sequence"/>
</dbReference>
<dbReference type="OrthoDB" id="5964929at2759"/>
<feature type="region of interest" description="Disordered" evidence="1">
    <location>
        <begin position="90"/>
        <end position="263"/>
    </location>
</feature>
<sequence length="1105" mass="124101">MELRRRTLRTGTKNVSESTEMAGSSHNGETESFSSESSAAENSSLERLEREKSKSSEDMVASDSSPKGRSSLFRKFRIYLSSLVKRVNVRESTQRSVQGEHCDSSRESGEENTPRRNLFEDEWLQTSEWEQSNKLESQTSDHTKNEHWEEENPSQTEPKQLSVQTSTRGVGSYDYHKALSGSSLEESERGQIITRSRGMQTPANSEHTETTREGNYLLNSAKSEAKGRRKYTRESSGKRPQETSQKPVIVKAKNARKTNSSIQEAARVHDDQLSQALSEDFSETISYQELRSLCKRLGIKATGKKTQLMGKLRHYVKSQETASEASVSRKEKPDLPENTEQKNREVKGPREASISSKLKRGRDREGMKAEISGKTAEHSLYSMETIALARAVLQHLQSQQRTISVEEYELYQNILKNAVQKPSSQLAISEYPFGGAVGSSRVRKRTRTPPSDPKRRKRNQPLSTMKIVEVSIGEDVDSFSSQPIRQPSLKRQRVYSMDVLPFEKVDEHSPKSTPKLTPVPVRPTVSRQTELTGNPLTPVDVVRTFMGSSATEIDKKKSESKPEGSEQGISISGSAFTTPIVSTNRNNSQSSSFVSRKGTLSENRYFRKQDTLQSQPLFSGKSDWTKTADISGLKRNWDIGKERIYDFRKNISPTPSKASASDTARKILETLERIAGNSAERKKPPPVTLDSLRKRHRTEEQNRTQTESKLSQDWNDSCLETGSIHAHHESGRHSNENVKEPRPDNHSEHTLEDQGYNKEFSVNLAKDLFAKHIDTTSRKEVAREVEDKADSTEEPSNTIRTYTKKSNEEQFESQTPQQSYSQHFPVISSITKSLMSDKSIENMVSSPSAKANDNNLDWKTREELKEKDNNLDFRENKKTEEHSRSSLLTSFDSVDHARPNDNNIIEQSENLTDNNAFQKNSVSVINEASSAHATIEARKEQVQDSDTKDDRNSTWTRTNDGHSKNDNFIQNRLESQGESGQDNDEKEEQSTFFTTSHAKDDKSSFLTGSETKGTSDNQTVAATMTSSFSYTSPSMGENFSMFSKPSSFQANILPQSSSHCLVQTGSATSAAWFGSTIGEHFKANSSQSENDRSTLETPSEASTAE</sequence>
<feature type="compositionally biased region" description="Basic and acidic residues" evidence="1">
    <location>
        <begin position="869"/>
        <end position="884"/>
    </location>
</feature>
<feature type="compositionally biased region" description="Basic and acidic residues" evidence="1">
    <location>
        <begin position="552"/>
        <end position="564"/>
    </location>
</feature>
<feature type="non-terminal residue" evidence="3">
    <location>
        <position position="1105"/>
    </location>
</feature>
<feature type="region of interest" description="Disordered" evidence="1">
    <location>
        <begin position="505"/>
        <end position="535"/>
    </location>
</feature>
<feature type="region of interest" description="Disordered" evidence="1">
    <location>
        <begin position="934"/>
        <end position="1018"/>
    </location>
</feature>
<feature type="compositionally biased region" description="Polar residues" evidence="1">
    <location>
        <begin position="703"/>
        <end position="720"/>
    </location>
</feature>
<feature type="compositionally biased region" description="Polar residues" evidence="1">
    <location>
        <begin position="525"/>
        <end position="535"/>
    </location>
</feature>
<feature type="compositionally biased region" description="Polar residues" evidence="1">
    <location>
        <begin position="1004"/>
        <end position="1018"/>
    </location>
</feature>
<dbReference type="EMBL" id="KB454548">
    <property type="protein sequence ID" value="EME26463.1"/>
    <property type="molecule type" value="Genomic_DNA"/>
</dbReference>
<feature type="compositionally biased region" description="Polar residues" evidence="1">
    <location>
        <begin position="900"/>
        <end position="912"/>
    </location>
</feature>
<feature type="compositionally biased region" description="Polar residues" evidence="1">
    <location>
        <begin position="966"/>
        <end position="980"/>
    </location>
</feature>
<feature type="compositionally biased region" description="Basic and acidic residues" evidence="1">
    <location>
        <begin position="90"/>
        <end position="119"/>
    </location>
</feature>
<dbReference type="KEGG" id="gsl:Gasu_58690"/>
<feature type="domain" description="SAP" evidence="2">
    <location>
        <begin position="282"/>
        <end position="316"/>
    </location>
</feature>